<dbReference type="InterPro" id="IPR036525">
    <property type="entry name" value="Tubulin/FtsZ_GTPase_sf"/>
</dbReference>
<evidence type="ECO:0000259" key="8">
    <source>
        <dbReference type="SMART" id="SM00864"/>
    </source>
</evidence>
<feature type="binding site" evidence="5">
    <location>
        <position position="140"/>
    </location>
    <ligand>
        <name>GTP</name>
        <dbReference type="ChEBI" id="CHEBI:37565"/>
    </ligand>
</feature>
<proteinExistence type="inferred from homology"/>
<dbReference type="InterPro" id="IPR003008">
    <property type="entry name" value="Tubulin_FtsZ_GTPase"/>
</dbReference>
<dbReference type="OrthoDB" id="9813375at2"/>
<organism evidence="10 11">
    <name type="scientific">[Clostridium] fimetarium</name>
    <dbReference type="NCBI Taxonomy" id="99656"/>
    <lineage>
        <taxon>Bacteria</taxon>
        <taxon>Bacillati</taxon>
        <taxon>Bacillota</taxon>
        <taxon>Clostridia</taxon>
        <taxon>Lachnospirales</taxon>
        <taxon>Lachnospiraceae</taxon>
    </lineage>
</organism>
<dbReference type="EMBL" id="FOJI01000002">
    <property type="protein sequence ID" value="SEV91825.1"/>
    <property type="molecule type" value="Genomic_DNA"/>
</dbReference>
<dbReference type="GO" id="GO:0032153">
    <property type="term" value="C:cell division site"/>
    <property type="evidence" value="ECO:0007669"/>
    <property type="project" value="UniProtKB-UniRule"/>
</dbReference>
<dbReference type="PANTHER" id="PTHR30314">
    <property type="entry name" value="CELL DIVISION PROTEIN FTSZ-RELATED"/>
    <property type="match status" value="1"/>
</dbReference>
<keyword evidence="3 5" id="KW-0342">GTP-binding</keyword>
<feature type="binding site" evidence="5">
    <location>
        <position position="144"/>
    </location>
    <ligand>
        <name>GTP</name>
        <dbReference type="ChEBI" id="CHEBI:37565"/>
    </ligand>
</feature>
<accession>A0A1I0MU60</accession>
<evidence type="ECO:0000256" key="3">
    <source>
        <dbReference type="ARBA" id="ARBA00023134"/>
    </source>
</evidence>
<dbReference type="Pfam" id="PF00091">
    <property type="entry name" value="Tubulin"/>
    <property type="match status" value="1"/>
</dbReference>
<comment type="similarity">
    <text evidence="1 5 7">Belongs to the FtsZ family.</text>
</comment>
<dbReference type="CDD" id="cd02201">
    <property type="entry name" value="FtsZ_type1"/>
    <property type="match status" value="1"/>
</dbReference>
<evidence type="ECO:0000313" key="11">
    <source>
        <dbReference type="Proteomes" id="UP000199701"/>
    </source>
</evidence>
<dbReference type="InterPro" id="IPR018316">
    <property type="entry name" value="Tubulin/FtsZ_2-layer-sand-dom"/>
</dbReference>
<feature type="binding site" evidence="5">
    <location>
        <begin position="22"/>
        <end position="26"/>
    </location>
    <ligand>
        <name>GTP</name>
        <dbReference type="ChEBI" id="CHEBI:37565"/>
    </ligand>
</feature>
<dbReference type="PANTHER" id="PTHR30314:SF3">
    <property type="entry name" value="MITOCHONDRIAL DIVISION PROTEIN FSZA"/>
    <property type="match status" value="1"/>
</dbReference>
<dbReference type="SMART" id="SM00865">
    <property type="entry name" value="Tubulin_C"/>
    <property type="match status" value="1"/>
</dbReference>
<dbReference type="InterPro" id="IPR045061">
    <property type="entry name" value="FtsZ/CetZ"/>
</dbReference>
<dbReference type="Gene3D" id="3.40.50.1440">
    <property type="entry name" value="Tubulin/FtsZ, GTPase domain"/>
    <property type="match status" value="1"/>
</dbReference>
<dbReference type="FunFam" id="3.40.50.1440:FF:000001">
    <property type="entry name" value="Cell division protein FtsZ"/>
    <property type="match status" value="1"/>
</dbReference>
<dbReference type="GO" id="GO:0051258">
    <property type="term" value="P:protein polymerization"/>
    <property type="evidence" value="ECO:0007669"/>
    <property type="project" value="UniProtKB-UniRule"/>
</dbReference>
<keyword evidence="5" id="KW-0963">Cytoplasm</keyword>
<keyword evidence="5 7" id="KW-0132">Cell division</keyword>
<keyword evidence="4 5" id="KW-0717">Septation</keyword>
<dbReference type="Pfam" id="PF12327">
    <property type="entry name" value="FtsZ_C"/>
    <property type="match status" value="1"/>
</dbReference>
<name>A0A1I0MU60_9FIRM</name>
<evidence type="ECO:0000256" key="2">
    <source>
        <dbReference type="ARBA" id="ARBA00022741"/>
    </source>
</evidence>
<dbReference type="SUPFAM" id="SSF55307">
    <property type="entry name" value="Tubulin C-terminal domain-like"/>
    <property type="match status" value="1"/>
</dbReference>
<dbReference type="InterPro" id="IPR024757">
    <property type="entry name" value="FtsZ_C"/>
</dbReference>
<comment type="function">
    <text evidence="5 7">Essential cell division protein that forms a contractile ring structure (Z ring) at the future cell division site. The regulation of the ring assembly controls the timing and the location of cell division. One of the functions of the FtsZ ring is to recruit other cell division proteins to the septum to produce a new cell wall between the dividing cells. Binds GTP and shows GTPase activity.</text>
</comment>
<dbReference type="NCBIfam" id="TIGR00065">
    <property type="entry name" value="ftsZ"/>
    <property type="match status" value="1"/>
</dbReference>
<keyword evidence="5 7" id="KW-0131">Cell cycle</keyword>
<dbReference type="GO" id="GO:0005525">
    <property type="term" value="F:GTP binding"/>
    <property type="evidence" value="ECO:0007669"/>
    <property type="project" value="UniProtKB-UniRule"/>
</dbReference>
<evidence type="ECO:0000256" key="5">
    <source>
        <dbReference type="HAMAP-Rule" id="MF_00909"/>
    </source>
</evidence>
<dbReference type="GO" id="GO:0000917">
    <property type="term" value="P:division septum assembly"/>
    <property type="evidence" value="ECO:0007669"/>
    <property type="project" value="UniProtKB-KW"/>
</dbReference>
<dbReference type="PROSITE" id="PS01135">
    <property type="entry name" value="FTSZ_2"/>
    <property type="match status" value="1"/>
</dbReference>
<feature type="binding site" evidence="5">
    <location>
        <begin position="109"/>
        <end position="111"/>
    </location>
    <ligand>
        <name>GTP</name>
        <dbReference type="ChEBI" id="CHEBI:37565"/>
    </ligand>
</feature>
<dbReference type="SMART" id="SM00864">
    <property type="entry name" value="Tubulin"/>
    <property type="match status" value="1"/>
</dbReference>
<dbReference type="InterPro" id="IPR000158">
    <property type="entry name" value="Cell_div_FtsZ"/>
</dbReference>
<dbReference type="GO" id="GO:0043093">
    <property type="term" value="P:FtsZ-dependent cytokinesis"/>
    <property type="evidence" value="ECO:0007669"/>
    <property type="project" value="UniProtKB-UniRule"/>
</dbReference>
<dbReference type="InterPro" id="IPR037103">
    <property type="entry name" value="Tubulin/FtsZ-like_C"/>
</dbReference>
<reference evidence="10 11" key="1">
    <citation type="submission" date="2016-10" db="EMBL/GenBank/DDBJ databases">
        <authorList>
            <person name="de Groot N.N."/>
        </authorList>
    </citation>
    <scope>NUCLEOTIDE SEQUENCE [LARGE SCALE GENOMIC DNA]</scope>
    <source>
        <strain evidence="10 11">DSM 9179</strain>
    </source>
</reference>
<dbReference type="PRINTS" id="PR00423">
    <property type="entry name" value="CELLDVISFTSZ"/>
</dbReference>
<gene>
    <name evidence="5" type="primary">ftsZ</name>
    <name evidence="10" type="ORF">SAMN05421659_102125</name>
</gene>
<dbReference type="AlphaFoldDB" id="A0A1I0MU60"/>
<comment type="subunit">
    <text evidence="5">Homodimer. Polymerizes to form a dynamic ring structure in a strictly GTP-dependent manner. Interacts directly with several other division proteins.</text>
</comment>
<dbReference type="HAMAP" id="MF_00909">
    <property type="entry name" value="FtsZ"/>
    <property type="match status" value="1"/>
</dbReference>
<sequence>MLEIKTNESGSSAKIIVIGVGGAGNNAVNRMIDENISGVEFIGINTDRQALQLCKAPTTLQIGEKLTKGLGAGAQPDVGEKAAEENIDELTQAIKGADMVFVTCGMGGGTGTGAAPVVAKISKDLGILTVGVVTKPFKFEARTRMSNAVAGIERLKESVDTLIVIPNDKLLEIVDRRTTMPDALKKADEVLQQGVQGITDLINVPGLINLDFADIKTVMMNKGVAHIGIGTTTGDDKAIEAVKKAVTSPLLETTIQGATHVIINISGDISLMEANEAASYVQELAGEGANIIFGAMYDEECVDTCTITVIATGLEDKNVQVNSAMAGFSQKIQQQPFKASVKPEYTYNQQAGQANNSHYSSAPLPGLSQPMPIHSNVEEKGIKIPTFLQKNKR</sequence>
<evidence type="ECO:0000256" key="1">
    <source>
        <dbReference type="ARBA" id="ARBA00009690"/>
    </source>
</evidence>
<dbReference type="SUPFAM" id="SSF52490">
    <property type="entry name" value="Tubulin nucleotide-binding domain-like"/>
    <property type="match status" value="1"/>
</dbReference>
<dbReference type="PROSITE" id="PS01134">
    <property type="entry name" value="FTSZ_1"/>
    <property type="match status" value="1"/>
</dbReference>
<dbReference type="InterPro" id="IPR020805">
    <property type="entry name" value="Cell_div_FtsZ_CS"/>
</dbReference>
<comment type="subcellular location">
    <subcellularLocation>
        <location evidence="5">Cytoplasm</location>
    </subcellularLocation>
    <text evidence="5">Assembles at midcell at the inner surface of the cytoplasmic membrane.</text>
</comment>
<evidence type="ECO:0000256" key="6">
    <source>
        <dbReference type="NCBIfam" id="TIGR00065"/>
    </source>
</evidence>
<evidence type="ECO:0000256" key="7">
    <source>
        <dbReference type="RuleBase" id="RU000631"/>
    </source>
</evidence>
<evidence type="ECO:0000259" key="9">
    <source>
        <dbReference type="SMART" id="SM00865"/>
    </source>
</evidence>
<dbReference type="Proteomes" id="UP000199701">
    <property type="component" value="Unassembled WGS sequence"/>
</dbReference>
<evidence type="ECO:0000256" key="4">
    <source>
        <dbReference type="ARBA" id="ARBA00023210"/>
    </source>
</evidence>
<dbReference type="InterPro" id="IPR008280">
    <property type="entry name" value="Tub_FtsZ_C"/>
</dbReference>
<dbReference type="RefSeq" id="WP_092450467.1">
    <property type="nucleotide sequence ID" value="NZ_FOJI01000002.1"/>
</dbReference>
<feature type="domain" description="Tubulin/FtsZ GTPase" evidence="8">
    <location>
        <begin position="14"/>
        <end position="206"/>
    </location>
</feature>
<dbReference type="GO" id="GO:0003924">
    <property type="term" value="F:GTPase activity"/>
    <property type="evidence" value="ECO:0007669"/>
    <property type="project" value="UniProtKB-UniRule"/>
</dbReference>
<evidence type="ECO:0000313" key="10">
    <source>
        <dbReference type="EMBL" id="SEV91825.1"/>
    </source>
</evidence>
<feature type="domain" description="Tubulin/FtsZ 2-layer sandwich" evidence="9">
    <location>
        <begin position="208"/>
        <end position="323"/>
    </location>
</feature>
<keyword evidence="11" id="KW-1185">Reference proteome</keyword>
<keyword evidence="2 5" id="KW-0547">Nucleotide-binding</keyword>
<feature type="binding site" evidence="5">
    <location>
        <position position="188"/>
    </location>
    <ligand>
        <name>GTP</name>
        <dbReference type="ChEBI" id="CHEBI:37565"/>
    </ligand>
</feature>
<dbReference type="STRING" id="99656.SAMN05421659_102125"/>
<protein>
    <recommendedName>
        <fullName evidence="5 6">Cell division protein FtsZ</fullName>
    </recommendedName>
</protein>
<dbReference type="Gene3D" id="3.30.1330.20">
    <property type="entry name" value="Tubulin/FtsZ, C-terminal domain"/>
    <property type="match status" value="1"/>
</dbReference>
<dbReference type="GO" id="GO:0005737">
    <property type="term" value="C:cytoplasm"/>
    <property type="evidence" value="ECO:0007669"/>
    <property type="project" value="UniProtKB-SubCell"/>
</dbReference>